<dbReference type="Proteomes" id="UP000095287">
    <property type="component" value="Unplaced"/>
</dbReference>
<dbReference type="AlphaFoldDB" id="A0A1I7Z5D4"/>
<reference evidence="2" key="1">
    <citation type="submission" date="2016-11" db="UniProtKB">
        <authorList>
            <consortium name="WormBaseParasite"/>
        </authorList>
    </citation>
    <scope>IDENTIFICATION</scope>
</reference>
<protein>
    <submittedName>
        <fullName evidence="2">Pkinase_fungal domain-containing protein</fullName>
    </submittedName>
</protein>
<dbReference type="WBParaSite" id="L893_g2299.t1">
    <property type="protein sequence ID" value="L893_g2299.t1"/>
    <property type="gene ID" value="L893_g2299"/>
</dbReference>
<name>A0A1I7Z5D4_9BILA</name>
<evidence type="ECO:0000313" key="1">
    <source>
        <dbReference type="Proteomes" id="UP000095287"/>
    </source>
</evidence>
<sequence>MRKRTNRGRALKVIATYGRVDIVHAKFFSLLEYKSHTGHSLSSLYTNYAGLSRFITNTEAVSLRVLIDLLISQVMYLLWHRFPTSCQMRPLIGIVDWSPLGTFLWRDSEGYELEIPEMYSRERVFKGPSQRVNLGRYSLAQRVISSALATRY</sequence>
<evidence type="ECO:0000313" key="2">
    <source>
        <dbReference type="WBParaSite" id="L893_g2299.t1"/>
    </source>
</evidence>
<proteinExistence type="predicted"/>
<organism evidence="1 2">
    <name type="scientific">Steinernema glaseri</name>
    <dbReference type="NCBI Taxonomy" id="37863"/>
    <lineage>
        <taxon>Eukaryota</taxon>
        <taxon>Metazoa</taxon>
        <taxon>Ecdysozoa</taxon>
        <taxon>Nematoda</taxon>
        <taxon>Chromadorea</taxon>
        <taxon>Rhabditida</taxon>
        <taxon>Tylenchina</taxon>
        <taxon>Panagrolaimomorpha</taxon>
        <taxon>Strongyloidoidea</taxon>
        <taxon>Steinernematidae</taxon>
        <taxon>Steinernema</taxon>
    </lineage>
</organism>
<accession>A0A1I7Z5D4</accession>
<keyword evidence="1" id="KW-1185">Reference proteome</keyword>